<evidence type="ECO:0000313" key="1">
    <source>
        <dbReference type="Proteomes" id="UP000790787"/>
    </source>
</evidence>
<dbReference type="Proteomes" id="UP000790787">
    <property type="component" value="Chromosome 18"/>
</dbReference>
<reference evidence="2" key="2">
    <citation type="submission" date="2025-08" db="UniProtKB">
        <authorList>
            <consortium name="RefSeq"/>
        </authorList>
    </citation>
    <scope>IDENTIFICATION</scope>
    <source>
        <tissue evidence="2">Leaf</tissue>
    </source>
</reference>
<gene>
    <name evidence="2" type="primary">LOC142172402</name>
</gene>
<name>A0AC58T4J4_TOBAC</name>
<dbReference type="RefSeq" id="XP_075092109.1">
    <property type="nucleotide sequence ID" value="XM_075236008.1"/>
</dbReference>
<keyword evidence="1" id="KW-1185">Reference proteome</keyword>
<evidence type="ECO:0000313" key="2">
    <source>
        <dbReference type="RefSeq" id="XP_075092109.1"/>
    </source>
</evidence>
<accession>A0AC58T4J4</accession>
<organism evidence="1 2">
    <name type="scientific">Nicotiana tabacum</name>
    <name type="common">Common tobacco</name>
    <dbReference type="NCBI Taxonomy" id="4097"/>
    <lineage>
        <taxon>Eukaryota</taxon>
        <taxon>Viridiplantae</taxon>
        <taxon>Streptophyta</taxon>
        <taxon>Embryophyta</taxon>
        <taxon>Tracheophyta</taxon>
        <taxon>Spermatophyta</taxon>
        <taxon>Magnoliopsida</taxon>
        <taxon>eudicotyledons</taxon>
        <taxon>Gunneridae</taxon>
        <taxon>Pentapetalae</taxon>
        <taxon>asterids</taxon>
        <taxon>lamiids</taxon>
        <taxon>Solanales</taxon>
        <taxon>Solanaceae</taxon>
        <taxon>Nicotianoideae</taxon>
        <taxon>Nicotianeae</taxon>
        <taxon>Nicotiana</taxon>
    </lineage>
</organism>
<protein>
    <submittedName>
        <fullName evidence="2">Uncharacterized protein LOC142172402</fullName>
    </submittedName>
</protein>
<proteinExistence type="predicted"/>
<reference evidence="1" key="1">
    <citation type="journal article" date="2014" name="Nat. Commun.">
        <title>The tobacco genome sequence and its comparison with those of tomato and potato.</title>
        <authorList>
            <person name="Sierro N."/>
            <person name="Battey J.N."/>
            <person name="Ouadi S."/>
            <person name="Bakaher N."/>
            <person name="Bovet L."/>
            <person name="Willig A."/>
            <person name="Goepfert S."/>
            <person name="Peitsch M.C."/>
            <person name="Ivanov N.V."/>
        </authorList>
    </citation>
    <scope>NUCLEOTIDE SEQUENCE [LARGE SCALE GENOMIC DNA]</scope>
</reference>
<sequence>MIALIPKVDRPVVASQFRLISCCIVVYKCISKMICKRLQAVLQLVVNDTQAVFVQGRSMIQNVLIFHGLLRHYKRKTSPRCMMKIDMVRWEFIEEILQGSGFPRRFVSLVVTSTKFLVKKINNTTKALNTWSRVTFENIFEELKRLENLIRDLDENCMTNNILENRCELSKRKAEFIRYLKIHDSILSQKAKVKWFNKGDANTAYFHATIKYKRRKMNKICMRLVLNTLTEYEKISGQLINKNKNCFAMSTKTNLVNINRMKAIIGTKYQKLPIKYLGSPLTTGREKITFYSDIVNKVFGRTRGWHTKLLSSRGTTILIRHVLLDLRIHLLALVNPPKQTLELKEKFVARFFWSGQDSGGKYHWDTGKNLCYPHSEGGDNFRRLTNTLKGFRAK</sequence>